<name>A0A068R5M8_9GAMM</name>
<dbReference type="AlphaFoldDB" id="A0A068R5M8"/>
<dbReference type="Proteomes" id="UP000032735">
    <property type="component" value="Chromosome"/>
</dbReference>
<keyword evidence="1" id="KW-0812">Transmembrane</keyword>
<organism evidence="2 3">
    <name type="scientific">Xenorhabdus poinarii G6</name>
    <dbReference type="NCBI Taxonomy" id="1354304"/>
    <lineage>
        <taxon>Bacteria</taxon>
        <taxon>Pseudomonadati</taxon>
        <taxon>Pseudomonadota</taxon>
        <taxon>Gammaproteobacteria</taxon>
        <taxon>Enterobacterales</taxon>
        <taxon>Morganellaceae</taxon>
        <taxon>Xenorhabdus</taxon>
    </lineage>
</organism>
<evidence type="ECO:0000313" key="3">
    <source>
        <dbReference type="Proteomes" id="UP000032735"/>
    </source>
</evidence>
<gene>
    <name evidence="2" type="ORF">XPG1_2876</name>
</gene>
<dbReference type="KEGG" id="xpo:XPG1_2876"/>
<keyword evidence="1" id="KW-0472">Membrane</keyword>
<dbReference type="STRING" id="1354304.XPG1_2876"/>
<proteinExistence type="predicted"/>
<evidence type="ECO:0000256" key="1">
    <source>
        <dbReference type="SAM" id="Phobius"/>
    </source>
</evidence>
<sequence length="53" mass="6448">MIFLLKIFILYAIVIKAFYFYMLFYLLSNLIEITSLYIVLTQTFYVFISINYV</sequence>
<feature type="transmembrane region" description="Helical" evidence="1">
    <location>
        <begin position="7"/>
        <end position="27"/>
    </location>
</feature>
<dbReference type="EMBL" id="FO704551">
    <property type="protein sequence ID" value="CDG22523.1"/>
    <property type="molecule type" value="Genomic_DNA"/>
</dbReference>
<dbReference type="HOGENOM" id="CLU_3067762_0_0_6"/>
<keyword evidence="3" id="KW-1185">Reference proteome</keyword>
<reference evidence="2 3" key="1">
    <citation type="submission" date="2013-07" db="EMBL/GenBank/DDBJ databases">
        <authorList>
            <person name="Genoscope - CEA"/>
        </authorList>
    </citation>
    <scope>NUCLEOTIDE SEQUENCE [LARGE SCALE GENOMIC DNA]</scope>
    <source>
        <strain evidence="2 3">G6</strain>
    </source>
</reference>
<feature type="transmembrane region" description="Helical" evidence="1">
    <location>
        <begin position="33"/>
        <end position="52"/>
    </location>
</feature>
<protein>
    <submittedName>
        <fullName evidence="2">Uncharacterized protein</fullName>
    </submittedName>
</protein>
<evidence type="ECO:0000313" key="2">
    <source>
        <dbReference type="EMBL" id="CDG22523.1"/>
    </source>
</evidence>
<keyword evidence="1" id="KW-1133">Transmembrane helix</keyword>
<accession>A0A068R5M8</accession>